<feature type="transmembrane region" description="Helical" evidence="1">
    <location>
        <begin position="50"/>
        <end position="67"/>
    </location>
</feature>
<keyword evidence="3" id="KW-1185">Reference proteome</keyword>
<keyword evidence="1" id="KW-0472">Membrane</keyword>
<gene>
    <name evidence="2" type="ORF">APZ42_016036</name>
</gene>
<evidence type="ECO:0000256" key="1">
    <source>
        <dbReference type="SAM" id="Phobius"/>
    </source>
</evidence>
<sequence>MKKKKNKKKIDFCTSSQKSPKRIGIPFPVHFIYTYKQHLSPYLKANSSDFFFFFDFIFILFLFFSVFKT</sequence>
<evidence type="ECO:0000313" key="3">
    <source>
        <dbReference type="Proteomes" id="UP000076858"/>
    </source>
</evidence>
<dbReference type="AlphaFoldDB" id="A0A162NIE7"/>
<dbReference type="Proteomes" id="UP000076858">
    <property type="component" value="Unassembled WGS sequence"/>
</dbReference>
<keyword evidence="1" id="KW-0812">Transmembrane</keyword>
<evidence type="ECO:0000313" key="2">
    <source>
        <dbReference type="EMBL" id="KZS18007.1"/>
    </source>
</evidence>
<reference evidence="2 3" key="1">
    <citation type="submission" date="2016-03" db="EMBL/GenBank/DDBJ databases">
        <title>EvidentialGene: Evidence-directed Construction of Genes on Genomes.</title>
        <authorList>
            <person name="Gilbert D.G."/>
            <person name="Choi J.-H."/>
            <person name="Mockaitis K."/>
            <person name="Colbourne J."/>
            <person name="Pfrender M."/>
        </authorList>
    </citation>
    <scope>NUCLEOTIDE SEQUENCE [LARGE SCALE GENOMIC DNA]</scope>
    <source>
        <strain evidence="2 3">Xinb3</strain>
        <tissue evidence="2">Complete organism</tissue>
    </source>
</reference>
<accession>A0A162NIE7</accession>
<dbReference type="EMBL" id="LRGB01000568">
    <property type="protein sequence ID" value="KZS18007.1"/>
    <property type="molecule type" value="Genomic_DNA"/>
</dbReference>
<organism evidence="2 3">
    <name type="scientific">Daphnia magna</name>
    <dbReference type="NCBI Taxonomy" id="35525"/>
    <lineage>
        <taxon>Eukaryota</taxon>
        <taxon>Metazoa</taxon>
        <taxon>Ecdysozoa</taxon>
        <taxon>Arthropoda</taxon>
        <taxon>Crustacea</taxon>
        <taxon>Branchiopoda</taxon>
        <taxon>Diplostraca</taxon>
        <taxon>Cladocera</taxon>
        <taxon>Anomopoda</taxon>
        <taxon>Daphniidae</taxon>
        <taxon>Daphnia</taxon>
    </lineage>
</organism>
<keyword evidence="1" id="KW-1133">Transmembrane helix</keyword>
<protein>
    <submittedName>
        <fullName evidence="2">Uncharacterized protein</fullName>
    </submittedName>
</protein>
<proteinExistence type="predicted"/>
<comment type="caution">
    <text evidence="2">The sequence shown here is derived from an EMBL/GenBank/DDBJ whole genome shotgun (WGS) entry which is preliminary data.</text>
</comment>
<name>A0A162NIE7_9CRUS</name>